<evidence type="ECO:0000313" key="3">
    <source>
        <dbReference type="Proteomes" id="UP000251135"/>
    </source>
</evidence>
<accession>A0A363D5B8</accession>
<dbReference type="EMBL" id="MUXE01000001">
    <property type="protein sequence ID" value="PUE66500.1"/>
    <property type="molecule type" value="Genomic_DNA"/>
</dbReference>
<dbReference type="RefSeq" id="WP_108557612.1">
    <property type="nucleotide sequence ID" value="NZ_MUXE01000001.1"/>
</dbReference>
<feature type="transmembrane region" description="Helical" evidence="1">
    <location>
        <begin position="264"/>
        <end position="285"/>
    </location>
</feature>
<dbReference type="InterPro" id="IPR012347">
    <property type="entry name" value="Ferritin-like"/>
</dbReference>
<dbReference type="Gene3D" id="1.20.1260.10">
    <property type="match status" value="1"/>
</dbReference>
<keyword evidence="1" id="KW-0472">Membrane</keyword>
<organism evidence="2 3">
    <name type="scientific">Arcobacter caeni</name>
    <dbReference type="NCBI Taxonomy" id="1912877"/>
    <lineage>
        <taxon>Bacteria</taxon>
        <taxon>Pseudomonadati</taxon>
        <taxon>Campylobacterota</taxon>
        <taxon>Epsilonproteobacteria</taxon>
        <taxon>Campylobacterales</taxon>
        <taxon>Arcobacteraceae</taxon>
        <taxon>Arcobacter</taxon>
    </lineage>
</organism>
<keyword evidence="1" id="KW-0812">Transmembrane</keyword>
<dbReference type="OrthoDB" id="9781287at2"/>
<gene>
    <name evidence="2" type="ORF">B0174_00150</name>
</gene>
<sequence>MNTAFDKENLRKALIQQQNEINDYTIYKTLALFQKDENNKNIFEKIAKEEKYHYDFWVKITNKQMEAQKFLVWWFVFLVKVFGTSFALKSLEKREAGAEEFYKELFEIYPESQRIYNQETQHEHELIGMLNDKKLLYAGAIVLGMNDALVELTGTLSGIALAFDKSLVVGLTGLIMGIAASLSMAGSAYFEAKENPNETIKPLTYSLYTGVSYILTTAILVVPFFIFETMAYSLIMMFICALLAIVSYNFYISVAKDLNFTTRVLQMSAITFGVAIISFIIGYLVKYYFGIEI</sequence>
<dbReference type="Proteomes" id="UP000251135">
    <property type="component" value="Unassembled WGS sequence"/>
</dbReference>
<feature type="transmembrane region" description="Helical" evidence="1">
    <location>
        <begin position="202"/>
        <end position="226"/>
    </location>
</feature>
<dbReference type="InterPro" id="IPR039376">
    <property type="entry name" value="Ferritin_CCC1_N"/>
</dbReference>
<proteinExistence type="predicted"/>
<dbReference type="CDD" id="cd01044">
    <property type="entry name" value="Ferritin_CCC1_N"/>
    <property type="match status" value="1"/>
</dbReference>
<feature type="transmembrane region" description="Helical" evidence="1">
    <location>
        <begin position="71"/>
        <end position="88"/>
    </location>
</feature>
<feature type="transmembrane region" description="Helical" evidence="1">
    <location>
        <begin position="232"/>
        <end position="252"/>
    </location>
</feature>
<protein>
    <submittedName>
        <fullName evidence="2">Rubrerythrin family protein</fullName>
    </submittedName>
</protein>
<reference evidence="2 3" key="1">
    <citation type="submission" date="2017-02" db="EMBL/GenBank/DDBJ databases">
        <title>Arcobacter caeni sp. nov, a new Arcobacter species isolated from reclaimed water.</title>
        <authorList>
            <person name="Figueras M.J."/>
            <person name="Perez-Cataluna A."/>
            <person name="Salas-Masso N."/>
        </authorList>
    </citation>
    <scope>NUCLEOTIDE SEQUENCE [LARGE SCALE GENOMIC DNA]</scope>
    <source>
        <strain evidence="2 3">RW17-10</strain>
    </source>
</reference>
<keyword evidence="1" id="KW-1133">Transmembrane helix</keyword>
<feature type="transmembrane region" description="Helical" evidence="1">
    <location>
        <begin position="135"/>
        <end position="161"/>
    </location>
</feature>
<dbReference type="InterPro" id="IPR009078">
    <property type="entry name" value="Ferritin-like_SF"/>
</dbReference>
<feature type="transmembrane region" description="Helical" evidence="1">
    <location>
        <begin position="167"/>
        <end position="190"/>
    </location>
</feature>
<evidence type="ECO:0000256" key="1">
    <source>
        <dbReference type="SAM" id="Phobius"/>
    </source>
</evidence>
<dbReference type="AlphaFoldDB" id="A0A363D5B8"/>
<name>A0A363D5B8_9BACT</name>
<evidence type="ECO:0000313" key="2">
    <source>
        <dbReference type="EMBL" id="PUE66500.1"/>
    </source>
</evidence>
<keyword evidence="3" id="KW-1185">Reference proteome</keyword>
<dbReference type="SUPFAM" id="SSF47240">
    <property type="entry name" value="Ferritin-like"/>
    <property type="match status" value="1"/>
</dbReference>
<comment type="caution">
    <text evidence="2">The sequence shown here is derived from an EMBL/GenBank/DDBJ whole genome shotgun (WGS) entry which is preliminary data.</text>
</comment>